<evidence type="ECO:0000313" key="3">
    <source>
        <dbReference type="Proteomes" id="UP000252167"/>
    </source>
</evidence>
<comment type="caution">
    <text evidence="2">The sequence shown here is derived from an EMBL/GenBank/DDBJ whole genome shotgun (WGS) entry which is preliminary data.</text>
</comment>
<dbReference type="AlphaFoldDB" id="A0A365YKX2"/>
<dbReference type="RefSeq" id="WP_047118296.1">
    <property type="nucleotide sequence ID" value="NZ_CM125969.1"/>
</dbReference>
<sequence>MEVFFRGQRKMKAVITVSLIKSETLSTPSDDWMNASVTTEADRVVIETEQERLLLENDRLLEKIRKVLASPLDEIFYNPKHRMLLIPGAFAVIGSSFLRVDTEAATGLRG</sequence>
<gene>
    <name evidence="2" type="ORF">C1H84_06390</name>
    <name evidence="1" type="ORF">GT020_10100</name>
</gene>
<proteinExistence type="predicted"/>
<dbReference type="EMBL" id="POAF01000002">
    <property type="protein sequence ID" value="RBM03037.1"/>
    <property type="molecule type" value="Genomic_DNA"/>
</dbReference>
<evidence type="ECO:0000313" key="4">
    <source>
        <dbReference type="Proteomes" id="UP000477543"/>
    </source>
</evidence>
<organism evidence="2 3">
    <name type="scientific">Glutamicibacter soli</name>
    <dbReference type="NCBI Taxonomy" id="453836"/>
    <lineage>
        <taxon>Bacteria</taxon>
        <taxon>Bacillati</taxon>
        <taxon>Actinomycetota</taxon>
        <taxon>Actinomycetes</taxon>
        <taxon>Micrococcales</taxon>
        <taxon>Micrococcaceae</taxon>
        <taxon>Glutamicibacter</taxon>
    </lineage>
</organism>
<protein>
    <submittedName>
        <fullName evidence="2">Uncharacterized protein</fullName>
    </submittedName>
</protein>
<dbReference type="Proteomes" id="UP000252167">
    <property type="component" value="Unassembled WGS sequence"/>
</dbReference>
<dbReference type="EMBL" id="WYDN01000008">
    <property type="protein sequence ID" value="NAZ16411.1"/>
    <property type="molecule type" value="Genomic_DNA"/>
</dbReference>
<keyword evidence="3" id="KW-1185">Reference proteome</keyword>
<reference evidence="2 3" key="1">
    <citation type="submission" date="2018-01" db="EMBL/GenBank/DDBJ databases">
        <title>Glutamicibacter soli strain NHPC-3 Whole genome sequence and assembly.</title>
        <authorList>
            <person name="Choudhury P."/>
            <person name="Gupta D."/>
            <person name="Sengupta K."/>
            <person name="Jawed A."/>
            <person name="Sultana N."/>
            <person name="Saha P."/>
        </authorList>
    </citation>
    <scope>NUCLEOTIDE SEQUENCE [LARGE SCALE GENOMIC DNA]</scope>
    <source>
        <strain evidence="2 3">NHPC-3</strain>
    </source>
</reference>
<dbReference type="Proteomes" id="UP000477543">
    <property type="component" value="Unassembled WGS sequence"/>
</dbReference>
<accession>A0A365YKX2</accession>
<evidence type="ECO:0000313" key="1">
    <source>
        <dbReference type="EMBL" id="NAZ16411.1"/>
    </source>
</evidence>
<name>A0A365YKX2_9MICC</name>
<reference evidence="1 4" key="2">
    <citation type="submission" date="2020-01" db="EMBL/GenBank/DDBJ databases">
        <title>Glutamicibacter soli M275.</title>
        <authorList>
            <person name="Meng X."/>
        </authorList>
    </citation>
    <scope>NUCLEOTIDE SEQUENCE [LARGE SCALE GENOMIC DNA]</scope>
    <source>
        <strain evidence="1 4">M275</strain>
    </source>
</reference>
<evidence type="ECO:0000313" key="2">
    <source>
        <dbReference type="EMBL" id="RBM03037.1"/>
    </source>
</evidence>